<feature type="transmembrane region" description="Helical" evidence="8">
    <location>
        <begin position="204"/>
        <end position="221"/>
    </location>
</feature>
<feature type="transmembrane region" description="Helical" evidence="8">
    <location>
        <begin position="296"/>
        <end position="314"/>
    </location>
</feature>
<evidence type="ECO:0000256" key="1">
    <source>
        <dbReference type="ARBA" id="ARBA00004651"/>
    </source>
</evidence>
<dbReference type="Pfam" id="PF07690">
    <property type="entry name" value="MFS_1"/>
    <property type="match status" value="1"/>
</dbReference>
<protein>
    <recommendedName>
        <fullName evidence="9">Major facilitator superfamily (MFS) profile domain-containing protein</fullName>
    </recommendedName>
</protein>
<keyword evidence="5 8" id="KW-0812">Transmembrane</keyword>
<evidence type="ECO:0000256" key="7">
    <source>
        <dbReference type="ARBA" id="ARBA00023136"/>
    </source>
</evidence>
<evidence type="ECO:0000256" key="5">
    <source>
        <dbReference type="ARBA" id="ARBA00022692"/>
    </source>
</evidence>
<dbReference type="GO" id="GO:0022857">
    <property type="term" value="F:transmembrane transporter activity"/>
    <property type="evidence" value="ECO:0007669"/>
    <property type="project" value="InterPro"/>
</dbReference>
<feature type="transmembrane region" description="Helical" evidence="8">
    <location>
        <begin position="80"/>
        <end position="99"/>
    </location>
</feature>
<dbReference type="NCBIfam" id="TIGR00711">
    <property type="entry name" value="efflux_EmrB"/>
    <property type="match status" value="1"/>
</dbReference>
<gene>
    <name evidence="10" type="ORF">CIG21_12340</name>
</gene>
<dbReference type="InterPro" id="IPR011701">
    <property type="entry name" value="MFS"/>
</dbReference>
<comment type="similarity">
    <text evidence="2">Belongs to the major facilitator superfamily. EmrB family.</text>
</comment>
<accession>A0A269P9S4</accession>
<dbReference type="InterPro" id="IPR036259">
    <property type="entry name" value="MFS_trans_sf"/>
</dbReference>
<evidence type="ECO:0000256" key="8">
    <source>
        <dbReference type="SAM" id="Phobius"/>
    </source>
</evidence>
<feature type="transmembrane region" description="Helical" evidence="8">
    <location>
        <begin position="398"/>
        <end position="419"/>
    </location>
</feature>
<evidence type="ECO:0000259" key="9">
    <source>
        <dbReference type="PROSITE" id="PS50850"/>
    </source>
</evidence>
<evidence type="ECO:0000256" key="6">
    <source>
        <dbReference type="ARBA" id="ARBA00022989"/>
    </source>
</evidence>
<name>A0A269P9S4_9CORY</name>
<proteinExistence type="inferred from homology"/>
<evidence type="ECO:0000313" key="11">
    <source>
        <dbReference type="Proteomes" id="UP000215771"/>
    </source>
</evidence>
<dbReference type="Gene3D" id="1.20.1250.20">
    <property type="entry name" value="MFS general substrate transporter like domains"/>
    <property type="match status" value="1"/>
</dbReference>
<sequence length="453" mass="47775">MQEEEKLDPQTRRVVIALVFGSILPLLDISIVNVAIHSIGEAFNAPIVLAQWVITGYGLASTMAIPLSGWATRRFGAKNLWITALAVFTIASILCAVSTHIDMLIAFRILQGFAAGFSVAVMQTLIVTNAGKDQATRAITAIGLPAVIAPAIAPLLGGLLVDAIGWRAIFLINVPIGIAAIALATHYLERTPADTAAQLDRTGYLLLAPGLLAVVYGFTTIGHMNSWTSIIVLAAGAGLIGYFVLQALRAPSPLIDVRLFAHPSFASAWATLAIASTVFYGGLFLIPLHYQGNCAYTALHAGLLLALQSVGAYFSRSASKKFIARWGTRKTVYMCIAATIIGTLPFAFPIGQATCWLILQGCGLFVRGGGIGALTVLTMSATYHGLTKDEVVHASAAGRIATQLGSALGVSVCTVLMTLTHGVGWSTFAYFTVFTTLMAATATRLPRGTVVRK</sequence>
<dbReference type="PANTHER" id="PTHR42718">
    <property type="entry name" value="MAJOR FACILITATOR SUPERFAMILY MULTIDRUG TRANSPORTER MFSC"/>
    <property type="match status" value="1"/>
</dbReference>
<keyword evidence="6 8" id="KW-1133">Transmembrane helix</keyword>
<dbReference type="GO" id="GO:0005886">
    <property type="term" value="C:plasma membrane"/>
    <property type="evidence" value="ECO:0007669"/>
    <property type="project" value="UniProtKB-SubCell"/>
</dbReference>
<reference evidence="10 11" key="1">
    <citation type="submission" date="2017-08" db="EMBL/GenBank/DDBJ databases">
        <authorList>
            <person name="de Groot N.N."/>
        </authorList>
    </citation>
    <scope>NUCLEOTIDE SEQUENCE [LARGE SCALE GENOMIC DNA]</scope>
    <source>
        <strain evidence="10 11">NBT06-6</strain>
    </source>
</reference>
<dbReference type="RefSeq" id="WP_095279067.1">
    <property type="nucleotide sequence ID" value="NZ_CP047655.1"/>
</dbReference>
<dbReference type="AlphaFoldDB" id="A0A269P9S4"/>
<feature type="transmembrane region" description="Helical" evidence="8">
    <location>
        <begin position="105"/>
        <end position="126"/>
    </location>
</feature>
<comment type="subcellular location">
    <subcellularLocation>
        <location evidence="1">Cell membrane</location>
        <topology evidence="1">Multi-pass membrane protein</topology>
    </subcellularLocation>
</comment>
<feature type="transmembrane region" description="Helical" evidence="8">
    <location>
        <begin position="48"/>
        <end position="68"/>
    </location>
</feature>
<evidence type="ECO:0000256" key="4">
    <source>
        <dbReference type="ARBA" id="ARBA00022475"/>
    </source>
</evidence>
<dbReference type="InterPro" id="IPR004638">
    <property type="entry name" value="EmrB-like"/>
</dbReference>
<feature type="transmembrane region" description="Helical" evidence="8">
    <location>
        <begin position="227"/>
        <end position="245"/>
    </location>
</feature>
<dbReference type="PANTHER" id="PTHR42718:SF9">
    <property type="entry name" value="MAJOR FACILITATOR SUPERFAMILY MULTIDRUG TRANSPORTER MFSC"/>
    <property type="match status" value="1"/>
</dbReference>
<keyword evidence="4" id="KW-1003">Cell membrane</keyword>
<evidence type="ECO:0000313" key="10">
    <source>
        <dbReference type="EMBL" id="PAJ67526.1"/>
    </source>
</evidence>
<feature type="transmembrane region" description="Helical" evidence="8">
    <location>
        <begin position="335"/>
        <end position="359"/>
    </location>
</feature>
<feature type="domain" description="Major facilitator superfamily (MFS) profile" evidence="9">
    <location>
        <begin position="14"/>
        <end position="450"/>
    </location>
</feature>
<comment type="caution">
    <text evidence="10">The sequence shown here is derived from an EMBL/GenBank/DDBJ whole genome shotgun (WGS) entry which is preliminary data.</text>
</comment>
<dbReference type="SUPFAM" id="SSF103473">
    <property type="entry name" value="MFS general substrate transporter"/>
    <property type="match status" value="1"/>
</dbReference>
<dbReference type="EMBL" id="NQMQ01000053">
    <property type="protein sequence ID" value="PAJ67526.1"/>
    <property type="molecule type" value="Genomic_DNA"/>
</dbReference>
<feature type="transmembrane region" description="Helical" evidence="8">
    <location>
        <begin position="164"/>
        <end position="184"/>
    </location>
</feature>
<feature type="transmembrane region" description="Helical" evidence="8">
    <location>
        <begin position="266"/>
        <end position="290"/>
    </location>
</feature>
<feature type="transmembrane region" description="Helical" evidence="8">
    <location>
        <begin position="365"/>
        <end position="386"/>
    </location>
</feature>
<feature type="transmembrane region" description="Helical" evidence="8">
    <location>
        <begin position="138"/>
        <end position="158"/>
    </location>
</feature>
<dbReference type="Proteomes" id="UP000215771">
    <property type="component" value="Unassembled WGS sequence"/>
</dbReference>
<feature type="transmembrane region" description="Helical" evidence="8">
    <location>
        <begin position="14"/>
        <end position="36"/>
    </location>
</feature>
<organism evidence="10 11">
    <name type="scientific">Corynebacterium hadale</name>
    <dbReference type="NCBI Taxonomy" id="2026255"/>
    <lineage>
        <taxon>Bacteria</taxon>
        <taxon>Bacillati</taxon>
        <taxon>Actinomycetota</taxon>
        <taxon>Actinomycetes</taxon>
        <taxon>Mycobacteriales</taxon>
        <taxon>Corynebacteriaceae</taxon>
        <taxon>Corynebacterium</taxon>
    </lineage>
</organism>
<dbReference type="InterPro" id="IPR020846">
    <property type="entry name" value="MFS_dom"/>
</dbReference>
<evidence type="ECO:0000256" key="3">
    <source>
        <dbReference type="ARBA" id="ARBA00022448"/>
    </source>
</evidence>
<dbReference type="PROSITE" id="PS50850">
    <property type="entry name" value="MFS"/>
    <property type="match status" value="1"/>
</dbReference>
<evidence type="ECO:0000256" key="2">
    <source>
        <dbReference type="ARBA" id="ARBA00008537"/>
    </source>
</evidence>
<dbReference type="Gene3D" id="1.20.1720.10">
    <property type="entry name" value="Multidrug resistance protein D"/>
    <property type="match status" value="1"/>
</dbReference>
<keyword evidence="3" id="KW-0813">Transport</keyword>
<keyword evidence="7 8" id="KW-0472">Membrane</keyword>